<evidence type="ECO:0000256" key="1">
    <source>
        <dbReference type="SAM" id="MobiDB-lite"/>
    </source>
</evidence>
<proteinExistence type="predicted"/>
<dbReference type="InterPro" id="IPR007402">
    <property type="entry name" value="DUF455"/>
</dbReference>
<dbReference type="CDD" id="cd00657">
    <property type="entry name" value="Ferritin_like"/>
    <property type="match status" value="1"/>
</dbReference>
<gene>
    <name evidence="2" type="ORF">TCHU04912_LOCUS5940</name>
</gene>
<feature type="region of interest" description="Disordered" evidence="1">
    <location>
        <begin position="387"/>
        <end position="414"/>
    </location>
</feature>
<dbReference type="SUPFAM" id="SSF47240">
    <property type="entry name" value="Ferritin-like"/>
    <property type="match status" value="1"/>
</dbReference>
<feature type="compositionally biased region" description="Basic and acidic residues" evidence="1">
    <location>
        <begin position="162"/>
        <end position="173"/>
    </location>
</feature>
<reference evidence="2" key="1">
    <citation type="submission" date="2021-01" db="EMBL/GenBank/DDBJ databases">
        <authorList>
            <person name="Corre E."/>
            <person name="Pelletier E."/>
            <person name="Niang G."/>
            <person name="Scheremetjew M."/>
            <person name="Finn R."/>
            <person name="Kale V."/>
            <person name="Holt S."/>
            <person name="Cochrane G."/>
            <person name="Meng A."/>
            <person name="Brown T."/>
            <person name="Cohen L."/>
        </authorList>
    </citation>
    <scope>NUCLEOTIDE SEQUENCE</scope>
    <source>
        <strain evidence="2">PLY429</strain>
    </source>
</reference>
<dbReference type="PANTHER" id="PTHR42782">
    <property type="entry name" value="SI:CH73-314G15.3"/>
    <property type="match status" value="1"/>
</dbReference>
<feature type="region of interest" description="Disordered" evidence="1">
    <location>
        <begin position="158"/>
        <end position="183"/>
    </location>
</feature>
<evidence type="ECO:0008006" key="3">
    <source>
        <dbReference type="Google" id="ProtNLM"/>
    </source>
</evidence>
<dbReference type="Pfam" id="PF04305">
    <property type="entry name" value="DUF455"/>
    <property type="match status" value="1"/>
</dbReference>
<dbReference type="PANTHER" id="PTHR42782:SF4">
    <property type="entry name" value="DUF455 DOMAIN-CONTAINING PROTEIN"/>
    <property type="match status" value="1"/>
</dbReference>
<dbReference type="EMBL" id="HBGG01011663">
    <property type="protein sequence ID" value="CAD9203705.1"/>
    <property type="molecule type" value="Transcribed_RNA"/>
</dbReference>
<evidence type="ECO:0000313" key="2">
    <source>
        <dbReference type="EMBL" id="CAD9203705.1"/>
    </source>
</evidence>
<name>A0A7S1SMY5_9CHLO</name>
<accession>A0A7S1SMY5</accession>
<sequence>MFRIVAASRRYSGSLGRCGSGVDTLSAARGVPAAPAKAPRRCSGWQRRARCSSSSGQHAVASSACKHEGGVAMEWAGLQGWRATGIDDRRHWGKKGPEQQAAELGSGGGVGDLPQSLAACGLKVLQAADPKEKIALSHRAWAAYSHRQLPVGAVSMAAMPDRPSRPERPELVHPKKIPNPKQSPLPLNVHMLHTLAHIELNAIDLAWDTVARFSSLGLPEAFYADFAHVADDESRHLGWCLQRLEELGHAYGDMPAHDLLWEGAQMSSDDLSWRMCMVPMAQEARGLDAGPRLADKLCGFGDNRTSKIVTRIAEEEKAHVAVGVVWFNRVCSALERPAEESFRDTMGRLCPDLLTGFFNHDARQEVGLPQAWYDLSAWPAEQAEPVCKSAGLDPTDPRKRCEPSAPKMSPPMKLDSKELEMLSSRLLQVLDVEVAGSER</sequence>
<organism evidence="2">
    <name type="scientific">Tetraselmis chuii</name>
    <dbReference type="NCBI Taxonomy" id="63592"/>
    <lineage>
        <taxon>Eukaryota</taxon>
        <taxon>Viridiplantae</taxon>
        <taxon>Chlorophyta</taxon>
        <taxon>core chlorophytes</taxon>
        <taxon>Chlorodendrophyceae</taxon>
        <taxon>Chlorodendrales</taxon>
        <taxon>Chlorodendraceae</taxon>
        <taxon>Tetraselmis</taxon>
    </lineage>
</organism>
<dbReference type="InterPro" id="IPR009078">
    <property type="entry name" value="Ferritin-like_SF"/>
</dbReference>
<dbReference type="AlphaFoldDB" id="A0A7S1SMY5"/>
<protein>
    <recommendedName>
        <fullName evidence="3">DUF455 domain-containing protein</fullName>
    </recommendedName>
</protein>